<name>A0AA39HK57_9BILA</name>
<keyword evidence="3" id="KW-1185">Reference proteome</keyword>
<dbReference type="AlphaFoldDB" id="A0AA39HK57"/>
<accession>A0AA39HK57</accession>
<organism evidence="2 3">
    <name type="scientific">Steinernema hermaphroditum</name>
    <dbReference type="NCBI Taxonomy" id="289476"/>
    <lineage>
        <taxon>Eukaryota</taxon>
        <taxon>Metazoa</taxon>
        <taxon>Ecdysozoa</taxon>
        <taxon>Nematoda</taxon>
        <taxon>Chromadorea</taxon>
        <taxon>Rhabditida</taxon>
        <taxon>Tylenchina</taxon>
        <taxon>Panagrolaimomorpha</taxon>
        <taxon>Strongyloidoidea</taxon>
        <taxon>Steinernematidae</taxon>
        <taxon>Steinernema</taxon>
    </lineage>
</organism>
<sequence>MDQSLLLDGRQQPNKLNGFSSGFEMETLTRKLQLEAEERFSLLHPEVRDVCLRVYNKNLEQVQDELKTIIDEKKAELRSMMKEAFEKEKYRRQTLMLILFRQELDHKRKAINEEFGS</sequence>
<reference evidence="2" key="1">
    <citation type="submission" date="2023-06" db="EMBL/GenBank/DDBJ databases">
        <title>Genomic analysis of the entomopathogenic nematode Steinernema hermaphroditum.</title>
        <authorList>
            <person name="Schwarz E.M."/>
            <person name="Heppert J.K."/>
            <person name="Baniya A."/>
            <person name="Schwartz H.T."/>
            <person name="Tan C.-H."/>
            <person name="Antoshechkin I."/>
            <person name="Sternberg P.W."/>
            <person name="Goodrich-Blair H."/>
            <person name="Dillman A.R."/>
        </authorList>
    </citation>
    <scope>NUCLEOTIDE SEQUENCE</scope>
    <source>
        <strain evidence="2">PS9179</strain>
        <tissue evidence="2">Whole animal</tissue>
    </source>
</reference>
<evidence type="ECO:0000256" key="1">
    <source>
        <dbReference type="SAM" id="Coils"/>
    </source>
</evidence>
<protein>
    <submittedName>
        <fullName evidence="2">Uncharacterized protein</fullName>
    </submittedName>
</protein>
<feature type="coiled-coil region" evidence="1">
    <location>
        <begin position="52"/>
        <end position="83"/>
    </location>
</feature>
<evidence type="ECO:0000313" key="2">
    <source>
        <dbReference type="EMBL" id="KAK0406859.1"/>
    </source>
</evidence>
<dbReference type="EMBL" id="JAUCMV010000004">
    <property type="protein sequence ID" value="KAK0406859.1"/>
    <property type="molecule type" value="Genomic_DNA"/>
</dbReference>
<proteinExistence type="predicted"/>
<evidence type="ECO:0000313" key="3">
    <source>
        <dbReference type="Proteomes" id="UP001175271"/>
    </source>
</evidence>
<keyword evidence="1" id="KW-0175">Coiled coil</keyword>
<dbReference type="Proteomes" id="UP001175271">
    <property type="component" value="Unassembled WGS sequence"/>
</dbReference>
<gene>
    <name evidence="2" type="ORF">QR680_018850</name>
</gene>
<comment type="caution">
    <text evidence="2">The sequence shown here is derived from an EMBL/GenBank/DDBJ whole genome shotgun (WGS) entry which is preliminary data.</text>
</comment>